<name>A0A7W8VDG4_9ACTN</name>
<dbReference type="PANTHER" id="PTHR33569">
    <property type="entry name" value="UREASE"/>
    <property type="match status" value="1"/>
</dbReference>
<gene>
    <name evidence="5" type="ORF">HDA36_002306</name>
</gene>
<dbReference type="NCBIfam" id="TIGR00193">
    <property type="entry name" value="urease_gam"/>
    <property type="match status" value="1"/>
</dbReference>
<proteinExistence type="predicted"/>
<dbReference type="InterPro" id="IPR036463">
    <property type="entry name" value="Urease_gamma_sf"/>
</dbReference>
<evidence type="ECO:0000256" key="3">
    <source>
        <dbReference type="ARBA" id="ARBA00022801"/>
    </source>
</evidence>
<dbReference type="CDD" id="cd00390">
    <property type="entry name" value="Urease_gamma"/>
    <property type="match status" value="1"/>
</dbReference>
<reference evidence="5 6" key="1">
    <citation type="submission" date="2020-08" db="EMBL/GenBank/DDBJ databases">
        <title>Sequencing the genomes of 1000 actinobacteria strains.</title>
        <authorList>
            <person name="Klenk H.-P."/>
        </authorList>
    </citation>
    <scope>NUCLEOTIDE SEQUENCE [LARGE SCALE GENOMIC DNA]</scope>
    <source>
        <strain evidence="5 6">DSM 44551</strain>
    </source>
</reference>
<dbReference type="InterPro" id="IPR036461">
    <property type="entry name" value="Urease_betasu_sf"/>
</dbReference>
<evidence type="ECO:0000256" key="1">
    <source>
        <dbReference type="ARBA" id="ARBA00004897"/>
    </source>
</evidence>
<keyword evidence="3 5" id="KW-0378">Hydrolase</keyword>
<comment type="catalytic activity">
    <reaction evidence="4">
        <text>urea + 2 H2O + H(+) = hydrogencarbonate + 2 NH4(+)</text>
        <dbReference type="Rhea" id="RHEA:20557"/>
        <dbReference type="ChEBI" id="CHEBI:15377"/>
        <dbReference type="ChEBI" id="CHEBI:15378"/>
        <dbReference type="ChEBI" id="CHEBI:16199"/>
        <dbReference type="ChEBI" id="CHEBI:17544"/>
        <dbReference type="ChEBI" id="CHEBI:28938"/>
        <dbReference type="EC" id="3.5.1.5"/>
    </reaction>
</comment>
<dbReference type="NCBIfam" id="TIGR00192">
    <property type="entry name" value="urease_beta"/>
    <property type="match status" value="1"/>
</dbReference>
<accession>A0A7W8VDG4</accession>
<dbReference type="EMBL" id="JACHDB010000001">
    <property type="protein sequence ID" value="MBB5432222.1"/>
    <property type="molecule type" value="Genomic_DNA"/>
</dbReference>
<dbReference type="EC" id="3.5.1.5" evidence="2"/>
<keyword evidence="6" id="KW-1185">Reference proteome</keyword>
<dbReference type="GO" id="GO:0009039">
    <property type="term" value="F:urease activity"/>
    <property type="evidence" value="ECO:0007669"/>
    <property type="project" value="UniProtKB-EC"/>
</dbReference>
<dbReference type="GO" id="GO:0016151">
    <property type="term" value="F:nickel cation binding"/>
    <property type="evidence" value="ECO:0007669"/>
    <property type="project" value="InterPro"/>
</dbReference>
<dbReference type="AlphaFoldDB" id="A0A7W8VDG4"/>
<dbReference type="SUPFAM" id="SSF54111">
    <property type="entry name" value="Urease, gamma-subunit"/>
    <property type="match status" value="1"/>
</dbReference>
<protein>
    <recommendedName>
        <fullName evidence="2">urease</fullName>
        <ecNumber evidence="2">3.5.1.5</ecNumber>
    </recommendedName>
</protein>
<dbReference type="InterPro" id="IPR050069">
    <property type="entry name" value="Urease_subunit"/>
</dbReference>
<evidence type="ECO:0000256" key="2">
    <source>
        <dbReference type="ARBA" id="ARBA00012934"/>
    </source>
</evidence>
<dbReference type="NCBIfam" id="NF009712">
    <property type="entry name" value="PRK13241.1"/>
    <property type="match status" value="1"/>
</dbReference>
<dbReference type="RefSeq" id="WP_184391818.1">
    <property type="nucleotide sequence ID" value="NZ_BAAAJD010000088.1"/>
</dbReference>
<dbReference type="Pfam" id="PF00699">
    <property type="entry name" value="Urease_beta"/>
    <property type="match status" value="1"/>
</dbReference>
<evidence type="ECO:0000256" key="4">
    <source>
        <dbReference type="ARBA" id="ARBA00047778"/>
    </source>
</evidence>
<sequence>MFLTPSDREKLLLSVAGMVARDRLERGVRLNHPEAVALLSCWALERAREGATVEQLMAEGVHVLTADQVMPGVPELVDHLQVEATFPDGRKLVTLSGPIRPAAGADSVAEPGDEPGAIRVGEGEVQINTGREVRTVVVVNDGDRPVQIGSHIHLADVNPAISFAGPDGEPADRSLVHGFRLDIPAGTSLRFQPGDSRAVQAVALAGRREVPGIRVPAGAGRDEKQEEAR</sequence>
<dbReference type="PANTHER" id="PTHR33569:SF1">
    <property type="entry name" value="UREASE"/>
    <property type="match status" value="1"/>
</dbReference>
<dbReference type="UniPathway" id="UPA00258">
    <property type="reaction ID" value="UER00370"/>
</dbReference>
<comment type="caution">
    <text evidence="5">The sequence shown here is derived from an EMBL/GenBank/DDBJ whole genome shotgun (WGS) entry which is preliminary data.</text>
</comment>
<dbReference type="SUPFAM" id="SSF51278">
    <property type="entry name" value="Urease, beta-subunit"/>
    <property type="match status" value="1"/>
</dbReference>
<dbReference type="InterPro" id="IPR002019">
    <property type="entry name" value="Urease_beta-like"/>
</dbReference>
<evidence type="ECO:0000313" key="6">
    <source>
        <dbReference type="Proteomes" id="UP000572635"/>
    </source>
</evidence>
<dbReference type="CDD" id="cd00407">
    <property type="entry name" value="Urease_beta"/>
    <property type="match status" value="1"/>
</dbReference>
<dbReference type="Gene3D" id="3.30.280.10">
    <property type="entry name" value="Urease, gamma-like subunit"/>
    <property type="match status" value="1"/>
</dbReference>
<dbReference type="GO" id="GO:0035550">
    <property type="term" value="C:urease complex"/>
    <property type="evidence" value="ECO:0007669"/>
    <property type="project" value="InterPro"/>
</dbReference>
<dbReference type="GO" id="GO:0043419">
    <property type="term" value="P:urea catabolic process"/>
    <property type="evidence" value="ECO:0007669"/>
    <property type="project" value="UniProtKB-UniPathway"/>
</dbReference>
<comment type="pathway">
    <text evidence="1">Nitrogen metabolism; urea degradation; CO(2) and NH(3) from urea (urease route): step 1/1.</text>
</comment>
<dbReference type="Gene3D" id="2.10.150.10">
    <property type="entry name" value="Urease, beta subunit"/>
    <property type="match status" value="1"/>
</dbReference>
<evidence type="ECO:0000313" key="5">
    <source>
        <dbReference type="EMBL" id="MBB5432222.1"/>
    </source>
</evidence>
<dbReference type="InterPro" id="IPR002026">
    <property type="entry name" value="Urease_gamma/gamma-beta_su"/>
</dbReference>
<dbReference type="Pfam" id="PF00547">
    <property type="entry name" value="Urease_gamma"/>
    <property type="match status" value="1"/>
</dbReference>
<dbReference type="Proteomes" id="UP000572635">
    <property type="component" value="Unassembled WGS sequence"/>
</dbReference>
<organism evidence="5 6">
    <name type="scientific">Nocardiopsis composta</name>
    <dbReference type="NCBI Taxonomy" id="157465"/>
    <lineage>
        <taxon>Bacteria</taxon>
        <taxon>Bacillati</taxon>
        <taxon>Actinomycetota</taxon>
        <taxon>Actinomycetes</taxon>
        <taxon>Streptosporangiales</taxon>
        <taxon>Nocardiopsidaceae</taxon>
        <taxon>Nocardiopsis</taxon>
    </lineage>
</organism>